<evidence type="ECO:0000313" key="4">
    <source>
        <dbReference type="Proteomes" id="UP000193087"/>
    </source>
</evidence>
<dbReference type="STRING" id="486698.AWC22_22415"/>
<protein>
    <recommendedName>
        <fullName evidence="2">PknH-like extracellular domain-containing protein</fullName>
    </recommendedName>
</protein>
<evidence type="ECO:0000256" key="1">
    <source>
        <dbReference type="SAM" id="SignalP"/>
    </source>
</evidence>
<gene>
    <name evidence="3" type="ORF">AWC22_22415</name>
</gene>
<evidence type="ECO:0000259" key="2">
    <source>
        <dbReference type="Pfam" id="PF14032"/>
    </source>
</evidence>
<dbReference type="InterPro" id="IPR026954">
    <property type="entry name" value="PknH-like_Extracell"/>
</dbReference>
<dbReference type="OrthoDB" id="4711840at2"/>
<name>A0A1X2CJ74_9MYCO</name>
<dbReference type="RefSeq" id="WP_085251186.1">
    <property type="nucleotide sequence ID" value="NZ_CAJMWJ010000001.1"/>
</dbReference>
<dbReference type="GeneID" id="93497162"/>
<dbReference type="PROSITE" id="PS51257">
    <property type="entry name" value="PROKAR_LIPOPROTEIN"/>
    <property type="match status" value="1"/>
</dbReference>
<feature type="domain" description="PknH-like extracellular" evidence="2">
    <location>
        <begin position="53"/>
        <end position="238"/>
    </location>
</feature>
<reference evidence="3 4" key="1">
    <citation type="submission" date="2016-01" db="EMBL/GenBank/DDBJ databases">
        <title>The new phylogeny of the genus Mycobacterium.</title>
        <authorList>
            <person name="Tarcisio F."/>
            <person name="Conor M."/>
            <person name="Antonella G."/>
            <person name="Elisabetta G."/>
            <person name="Giulia F.S."/>
            <person name="Sara T."/>
            <person name="Anna F."/>
            <person name="Clotilde B."/>
            <person name="Roberto B."/>
            <person name="Veronica D.S."/>
            <person name="Fabio R."/>
            <person name="Monica P."/>
            <person name="Olivier J."/>
            <person name="Enrico T."/>
            <person name="Nicola S."/>
        </authorList>
    </citation>
    <scope>NUCLEOTIDE SEQUENCE [LARGE SCALE GENOMIC DNA]</scope>
    <source>
        <strain evidence="3 4">DSM 45176</strain>
    </source>
</reference>
<dbReference type="AlphaFoldDB" id="A0A1X2CJ74"/>
<dbReference type="Proteomes" id="UP000193087">
    <property type="component" value="Unassembled WGS sequence"/>
</dbReference>
<feature type="chain" id="PRO_5039476352" description="PknH-like extracellular domain-containing protein" evidence="1">
    <location>
        <begin position="24"/>
        <end position="241"/>
    </location>
</feature>
<evidence type="ECO:0000313" key="3">
    <source>
        <dbReference type="EMBL" id="ORW75872.1"/>
    </source>
</evidence>
<accession>A0A1X2CJ74</accession>
<dbReference type="Pfam" id="PF14032">
    <property type="entry name" value="PknH_C"/>
    <property type="match status" value="1"/>
</dbReference>
<proteinExistence type="predicted"/>
<sequence>MRRVIRWPVILVAAVLAVTGCTATVSGTAQPAATLGRATTTAATGPTPRIVGVSVLEGLLLTRDQIVSLVGGTNMISVGTINNTSDAATIIDDRTCVGIGSIADMSVYSNSGWVAMRGNQFTSPNVVQADVTQVVTSFTGPADAVALLQHARKAWQACANRRYSFHSSNGNHSSMDTGSVRGSGLRMDVLLRQEEDPRWTCTHAMAVQDSVFIEARVCLLSKDSTAAVNILLDQVIARIPQ</sequence>
<feature type="signal peptide" evidence="1">
    <location>
        <begin position="1"/>
        <end position="23"/>
    </location>
</feature>
<dbReference type="InterPro" id="IPR038232">
    <property type="entry name" value="PknH-like_Extracell_sf"/>
</dbReference>
<comment type="caution">
    <text evidence="3">The sequence shown here is derived from an EMBL/GenBank/DDBJ whole genome shotgun (WGS) entry which is preliminary data.</text>
</comment>
<dbReference type="Gene3D" id="3.40.1000.70">
    <property type="entry name" value="PknH-like extracellular domain"/>
    <property type="match status" value="1"/>
</dbReference>
<dbReference type="EMBL" id="LQPQ01000106">
    <property type="protein sequence ID" value="ORW75872.1"/>
    <property type="molecule type" value="Genomic_DNA"/>
</dbReference>
<keyword evidence="4" id="KW-1185">Reference proteome</keyword>
<keyword evidence="1" id="KW-0732">Signal</keyword>
<organism evidence="3 4">
    <name type="scientific">Mycobacterium riyadhense</name>
    <dbReference type="NCBI Taxonomy" id="486698"/>
    <lineage>
        <taxon>Bacteria</taxon>
        <taxon>Bacillati</taxon>
        <taxon>Actinomycetota</taxon>
        <taxon>Actinomycetes</taxon>
        <taxon>Mycobacteriales</taxon>
        <taxon>Mycobacteriaceae</taxon>
        <taxon>Mycobacterium</taxon>
    </lineage>
</organism>